<dbReference type="Proteomes" id="UP001230654">
    <property type="component" value="Unassembled WGS sequence"/>
</dbReference>
<name>A0ABU0NW60_STRRH</name>
<sequence>MTKGPAGRIREALLYRQHRRQGSAGAWERRRGVAPLAWTFARAGNARKAVARRGS</sequence>
<organism evidence="1 2">
    <name type="scientific">Streptomyces rishiriensis</name>
    <dbReference type="NCBI Taxonomy" id="68264"/>
    <lineage>
        <taxon>Bacteria</taxon>
        <taxon>Bacillati</taxon>
        <taxon>Actinomycetota</taxon>
        <taxon>Actinomycetes</taxon>
        <taxon>Kitasatosporales</taxon>
        <taxon>Streptomycetaceae</taxon>
        <taxon>Streptomyces</taxon>
    </lineage>
</organism>
<evidence type="ECO:0000313" key="2">
    <source>
        <dbReference type="Proteomes" id="UP001230654"/>
    </source>
</evidence>
<dbReference type="EMBL" id="JAUSWV010000002">
    <property type="protein sequence ID" value="MDQ0582953.1"/>
    <property type="molecule type" value="Genomic_DNA"/>
</dbReference>
<comment type="caution">
    <text evidence="1">The sequence shown here is derived from an EMBL/GenBank/DDBJ whole genome shotgun (WGS) entry which is preliminary data.</text>
</comment>
<protein>
    <submittedName>
        <fullName evidence="1">Uncharacterized protein</fullName>
    </submittedName>
</protein>
<evidence type="ECO:0000313" key="1">
    <source>
        <dbReference type="EMBL" id="MDQ0582953.1"/>
    </source>
</evidence>
<keyword evidence="2" id="KW-1185">Reference proteome</keyword>
<accession>A0ABU0NW60</accession>
<gene>
    <name evidence="1" type="ORF">QF030_005131</name>
</gene>
<reference evidence="1 2" key="1">
    <citation type="submission" date="2023-07" db="EMBL/GenBank/DDBJ databases">
        <title>Comparative genomics of wheat-associated soil bacteria to identify genetic determinants of phenazine resistance.</title>
        <authorList>
            <person name="Mouncey N."/>
        </authorList>
    </citation>
    <scope>NUCLEOTIDE SEQUENCE [LARGE SCALE GENOMIC DNA]</scope>
    <source>
        <strain evidence="1 2">B2I6</strain>
    </source>
</reference>
<proteinExistence type="predicted"/>